<dbReference type="AlphaFoldDB" id="A0A9Q0LDC7"/>
<dbReference type="CDD" id="cd07713">
    <property type="entry name" value="DHPS-like_MBL-fold"/>
    <property type="match status" value="1"/>
</dbReference>
<reference evidence="2" key="1">
    <citation type="submission" date="2022-10" db="EMBL/GenBank/DDBJ databases">
        <title>Novel sulphate-reducing endosymbionts in the free-living metamonad Anaeramoeba.</title>
        <authorList>
            <person name="Jerlstrom-Hultqvist J."/>
            <person name="Cepicka I."/>
            <person name="Gallot-Lavallee L."/>
            <person name="Salas-Leiva D."/>
            <person name="Curtis B.A."/>
            <person name="Zahonova K."/>
            <person name="Pipaliya S."/>
            <person name="Dacks J."/>
            <person name="Roger A.J."/>
        </authorList>
    </citation>
    <scope>NUCLEOTIDE SEQUENCE</scope>
    <source>
        <strain evidence="2">BMAN</strain>
    </source>
</reference>
<gene>
    <name evidence="2" type="ORF">M0811_11818</name>
</gene>
<dbReference type="SUPFAM" id="SSF56281">
    <property type="entry name" value="Metallo-hydrolase/oxidoreductase"/>
    <property type="match status" value="1"/>
</dbReference>
<feature type="domain" description="Metallo-beta-lactamase" evidence="1">
    <location>
        <begin position="67"/>
        <end position="118"/>
    </location>
</feature>
<dbReference type="PANTHER" id="PTHR13754">
    <property type="entry name" value="METALLO-BETA-LACTAMASE SUPERFAMILY PROTEIN"/>
    <property type="match status" value="1"/>
</dbReference>
<sequence length="345" mass="38955">MNQEKSIALSIISNNSCGIGLPKFPNVFFIKNLNFQAEHGLSFLIEVLETPKKKNIDSIIKSKKIFTALFDTGGNTNTIFNNFPYFQRNYSDISRIVLSHGHYDHIGGLKQVVENIDKTNQKDLKIIAHPDSKNIKVIQYKMKGKCNDLIGKTLDEAEPDFQNGSFRKFDRIPLVERIESKTEPEVLYEDSDGIKIFTTGEVPRNNSYEIVPKRFLQFNDKTGKIEKDDILDDLSLVLETGKNKPAILVTGCCHAGIVNTYERAKTLTKSPIDVAIGGFHLVSADEDKLKFTSDYLFNKTELKAVFPIHCSGSQIFHEIEKLREKNNGKGLKAFNDNPVGLTFLF</sequence>
<accession>A0A9Q0LDC7</accession>
<organism evidence="2 3">
    <name type="scientific">Anaeramoeba ignava</name>
    <name type="common">Anaerobic marine amoeba</name>
    <dbReference type="NCBI Taxonomy" id="1746090"/>
    <lineage>
        <taxon>Eukaryota</taxon>
        <taxon>Metamonada</taxon>
        <taxon>Anaeramoebidae</taxon>
        <taxon>Anaeramoeba</taxon>
    </lineage>
</organism>
<evidence type="ECO:0000259" key="1">
    <source>
        <dbReference type="Pfam" id="PF00753"/>
    </source>
</evidence>
<dbReference type="InterPro" id="IPR041712">
    <property type="entry name" value="DHPS-like_MBL-fold"/>
</dbReference>
<protein>
    <submittedName>
        <fullName evidence="2">Metallo-beta-lactamase superfamily protein</fullName>
    </submittedName>
</protein>
<dbReference type="OrthoDB" id="1470350at2759"/>
<dbReference type="Pfam" id="PF00753">
    <property type="entry name" value="Lactamase_B"/>
    <property type="match status" value="1"/>
</dbReference>
<dbReference type="InterPro" id="IPR001279">
    <property type="entry name" value="Metallo-B-lactamas"/>
</dbReference>
<dbReference type="EMBL" id="JAPDFW010000107">
    <property type="protein sequence ID" value="KAJ5069200.1"/>
    <property type="molecule type" value="Genomic_DNA"/>
</dbReference>
<dbReference type="InterPro" id="IPR036866">
    <property type="entry name" value="RibonucZ/Hydroxyglut_hydro"/>
</dbReference>
<evidence type="ECO:0000313" key="2">
    <source>
        <dbReference type="EMBL" id="KAJ5069200.1"/>
    </source>
</evidence>
<evidence type="ECO:0000313" key="3">
    <source>
        <dbReference type="Proteomes" id="UP001149090"/>
    </source>
</evidence>
<dbReference type="PANTHER" id="PTHR13754:SF18">
    <property type="entry name" value="7,8-DIHYDROPTERIN-6-METHYL-4-(BETA-D-RIBOFURANOSYL)-AMINOBENZENE-5'-PHOSPHATE SYNTHASE"/>
    <property type="match status" value="1"/>
</dbReference>
<dbReference type="Proteomes" id="UP001149090">
    <property type="component" value="Unassembled WGS sequence"/>
</dbReference>
<keyword evidence="3" id="KW-1185">Reference proteome</keyword>
<name>A0A9Q0LDC7_ANAIG</name>
<dbReference type="InterPro" id="IPR052926">
    <property type="entry name" value="Metallo-beta-lactamase_dom"/>
</dbReference>
<dbReference type="Gene3D" id="3.60.15.10">
    <property type="entry name" value="Ribonuclease Z/Hydroxyacylglutathione hydrolase-like"/>
    <property type="match status" value="1"/>
</dbReference>
<dbReference type="GO" id="GO:0016740">
    <property type="term" value="F:transferase activity"/>
    <property type="evidence" value="ECO:0007669"/>
    <property type="project" value="TreeGrafter"/>
</dbReference>
<comment type="caution">
    <text evidence="2">The sequence shown here is derived from an EMBL/GenBank/DDBJ whole genome shotgun (WGS) entry which is preliminary data.</text>
</comment>
<proteinExistence type="predicted"/>